<accession>A0AAC9RM33</accession>
<proteinExistence type="predicted"/>
<dbReference type="KEGG" id="cfm:BJL90_04725"/>
<name>A0AAC9RM33_9CLOT</name>
<dbReference type="AlphaFoldDB" id="A0AAC9RM33"/>
<evidence type="ECO:0000313" key="3">
    <source>
        <dbReference type="Proteomes" id="UP000177894"/>
    </source>
</evidence>
<evidence type="ECO:0000313" key="1">
    <source>
        <dbReference type="EMBL" id="AOY75270.1"/>
    </source>
</evidence>
<dbReference type="EMBL" id="CP020559">
    <property type="protein sequence ID" value="ARE89706.1"/>
    <property type="molecule type" value="Genomic_DNA"/>
</dbReference>
<reference evidence="1 3" key="1">
    <citation type="submission" date="2016-10" db="EMBL/GenBank/DDBJ databases">
        <title>Complete Genome Sequence of Acetogen Clostridium formicoaceticum ATCC 27076.</title>
        <authorList>
            <person name="Bao T."/>
            <person name="Cheng C."/>
            <person name="Zhao J."/>
            <person name="Yang S.-T."/>
            <person name="Wang J."/>
            <person name="Wang M."/>
        </authorList>
    </citation>
    <scope>NUCLEOTIDE SEQUENCE [LARGE SCALE GENOMIC DNA]</scope>
    <source>
        <strain evidence="1 3">ATCC 27076</strain>
    </source>
</reference>
<dbReference type="Proteomes" id="UP000177894">
    <property type="component" value="Chromosome"/>
</dbReference>
<dbReference type="EMBL" id="CP017603">
    <property type="protein sequence ID" value="AOY75270.1"/>
    <property type="molecule type" value="Genomic_DNA"/>
</dbReference>
<dbReference type="RefSeq" id="WP_070964735.1">
    <property type="nucleotide sequence ID" value="NZ_CP017603.1"/>
</dbReference>
<reference evidence="2 4" key="2">
    <citation type="submission" date="2017-03" db="EMBL/GenBank/DDBJ databases">
        <title>Complete sequence of Clostridium formicaceticum DSM 92.</title>
        <authorList>
            <person name="Poehlein A."/>
            <person name="Karl M."/>
            <person name="Bengelsdorf F.R."/>
            <person name="Duerre P."/>
            <person name="Daniel R."/>
        </authorList>
    </citation>
    <scope>NUCLEOTIDE SEQUENCE [LARGE SCALE GENOMIC DNA]</scope>
    <source>
        <strain evidence="2 4">DSM 92</strain>
    </source>
</reference>
<protein>
    <submittedName>
        <fullName evidence="2">Uncharacterized protein</fullName>
    </submittedName>
</protein>
<keyword evidence="3" id="KW-1185">Reference proteome</keyword>
<evidence type="ECO:0000313" key="4">
    <source>
        <dbReference type="Proteomes" id="UP000192478"/>
    </source>
</evidence>
<dbReference type="Proteomes" id="UP000192478">
    <property type="component" value="Chromosome"/>
</dbReference>
<gene>
    <name evidence="1" type="ORF">BJL90_04725</name>
    <name evidence="2" type="ORF">CLFO_41870</name>
</gene>
<evidence type="ECO:0000313" key="2">
    <source>
        <dbReference type="EMBL" id="ARE89706.1"/>
    </source>
</evidence>
<sequence length="89" mass="9999">MTSLEKAIERIRGLECPTGDLEKRLAGIFEDYEIANKNEVTIHREEELDRDGAEAYSARLLNNNEASIVVLARSGLDDYVAKVIDAYIN</sequence>
<organism evidence="2 4">
    <name type="scientific">Clostridium formicaceticum</name>
    <dbReference type="NCBI Taxonomy" id="1497"/>
    <lineage>
        <taxon>Bacteria</taxon>
        <taxon>Bacillati</taxon>
        <taxon>Bacillota</taxon>
        <taxon>Clostridia</taxon>
        <taxon>Eubacteriales</taxon>
        <taxon>Clostridiaceae</taxon>
        <taxon>Clostridium</taxon>
    </lineage>
</organism>